<dbReference type="Proteomes" id="UP000183900">
    <property type="component" value="Unassembled WGS sequence"/>
</dbReference>
<dbReference type="EMBL" id="CYHE01000004">
    <property type="protein sequence ID" value="CUA95690.1"/>
    <property type="molecule type" value="Genomic_DNA"/>
</dbReference>
<gene>
    <name evidence="1" type="ORF">Ga0061067_104109</name>
</gene>
<organism evidence="1 2">
    <name type="scientific">Pannonibacter indicus</name>
    <dbReference type="NCBI Taxonomy" id="466044"/>
    <lineage>
        <taxon>Bacteria</taxon>
        <taxon>Pseudomonadati</taxon>
        <taxon>Pseudomonadota</taxon>
        <taxon>Alphaproteobacteria</taxon>
        <taxon>Hyphomicrobiales</taxon>
        <taxon>Stappiaceae</taxon>
        <taxon>Pannonibacter</taxon>
    </lineage>
</organism>
<evidence type="ECO:0000313" key="2">
    <source>
        <dbReference type="Proteomes" id="UP000183900"/>
    </source>
</evidence>
<evidence type="ECO:0000313" key="1">
    <source>
        <dbReference type="EMBL" id="CUA95690.1"/>
    </source>
</evidence>
<name>A0A0K6HXT7_9HYPH</name>
<reference evidence="2" key="1">
    <citation type="submission" date="2015-08" db="EMBL/GenBank/DDBJ databases">
        <authorList>
            <person name="Varghese N."/>
        </authorList>
    </citation>
    <scope>NUCLEOTIDE SEQUENCE [LARGE SCALE GENOMIC DNA]</scope>
    <source>
        <strain evidence="2">DSM 23407</strain>
    </source>
</reference>
<accession>A0A0K6HXT7</accession>
<proteinExistence type="predicted"/>
<sequence>MTTKDKIARRKLSLLDLASELLNVSRACKVMGYSRQQFYEIRRNFQTCGAEGLIDRLPGAKGPHPNRMPAEIEAAVLAGLIWAQHAAGPAEQMPPHWIFPGKSSIFEAARQT</sequence>
<dbReference type="Pfam" id="PF13551">
    <property type="entry name" value="HTH_29"/>
    <property type="match status" value="1"/>
</dbReference>
<protein>
    <submittedName>
        <fullName evidence="1">Winged helix-turn helix</fullName>
    </submittedName>
</protein>
<keyword evidence="2" id="KW-1185">Reference proteome</keyword>
<dbReference type="AlphaFoldDB" id="A0A0K6HXT7"/>